<evidence type="ECO:0000259" key="11">
    <source>
        <dbReference type="PROSITE" id="PS50111"/>
    </source>
</evidence>
<dbReference type="EMBL" id="SMAN01000029">
    <property type="protein sequence ID" value="TCT17552.1"/>
    <property type="molecule type" value="Genomic_DNA"/>
</dbReference>
<dbReference type="InterPro" id="IPR004089">
    <property type="entry name" value="MCPsignal_dom"/>
</dbReference>
<dbReference type="PANTHER" id="PTHR32089:SF114">
    <property type="entry name" value="METHYL-ACCEPTING CHEMOTAXIS PROTEIN MCPB"/>
    <property type="match status" value="1"/>
</dbReference>
<feature type="domain" description="T-SNARE coiled-coil homology" evidence="12">
    <location>
        <begin position="297"/>
        <end position="359"/>
    </location>
</feature>
<evidence type="ECO:0000256" key="4">
    <source>
        <dbReference type="ARBA" id="ARBA00022692"/>
    </source>
</evidence>
<comment type="similarity">
    <text evidence="8">Belongs to the methyl-accepting chemotaxis (MCP) protein family.</text>
</comment>
<dbReference type="Pfam" id="PF00672">
    <property type="entry name" value="HAMP"/>
    <property type="match status" value="1"/>
</dbReference>
<gene>
    <name evidence="14" type="ORF">EDD68_12922</name>
</gene>
<dbReference type="SMART" id="SM00304">
    <property type="entry name" value="HAMP"/>
    <property type="match status" value="2"/>
</dbReference>
<dbReference type="SUPFAM" id="SSF58104">
    <property type="entry name" value="Methyl-accepting chemotaxis protein (MCP) signaling domain"/>
    <property type="match status" value="1"/>
</dbReference>
<feature type="transmembrane region" description="Helical" evidence="10">
    <location>
        <begin position="203"/>
        <end position="225"/>
    </location>
</feature>
<dbReference type="AlphaFoldDB" id="A0A4R3MRC7"/>
<dbReference type="CDD" id="cd06225">
    <property type="entry name" value="HAMP"/>
    <property type="match status" value="1"/>
</dbReference>
<feature type="domain" description="HAMP" evidence="13">
    <location>
        <begin position="227"/>
        <end position="280"/>
    </location>
</feature>
<evidence type="ECO:0000259" key="12">
    <source>
        <dbReference type="PROSITE" id="PS50192"/>
    </source>
</evidence>
<dbReference type="InterPro" id="IPR000727">
    <property type="entry name" value="T_SNARE_dom"/>
</dbReference>
<dbReference type="Proteomes" id="UP000294650">
    <property type="component" value="Unassembled WGS sequence"/>
</dbReference>
<dbReference type="GO" id="GO:0006935">
    <property type="term" value="P:chemotaxis"/>
    <property type="evidence" value="ECO:0007669"/>
    <property type="project" value="UniProtKB-ARBA"/>
</dbReference>
<accession>A0A4R3MRC7</accession>
<evidence type="ECO:0000256" key="10">
    <source>
        <dbReference type="SAM" id="Phobius"/>
    </source>
</evidence>
<dbReference type="PROSITE" id="PS50111">
    <property type="entry name" value="CHEMOTAXIS_TRANSDUC_2"/>
    <property type="match status" value="1"/>
</dbReference>
<dbReference type="InterPro" id="IPR033480">
    <property type="entry name" value="sCache_2"/>
</dbReference>
<evidence type="ECO:0000256" key="8">
    <source>
        <dbReference type="ARBA" id="ARBA00029447"/>
    </source>
</evidence>
<dbReference type="Pfam" id="PF17200">
    <property type="entry name" value="sCache_2"/>
    <property type="match status" value="1"/>
</dbReference>
<evidence type="ECO:0000256" key="7">
    <source>
        <dbReference type="ARBA" id="ARBA00023224"/>
    </source>
</evidence>
<dbReference type="OrthoDB" id="9810264at2"/>
<dbReference type="InterPro" id="IPR003660">
    <property type="entry name" value="HAMP_dom"/>
</dbReference>
<evidence type="ECO:0000313" key="15">
    <source>
        <dbReference type="Proteomes" id="UP000294650"/>
    </source>
</evidence>
<protein>
    <submittedName>
        <fullName evidence="14">Methyl-accepting chemotaxis sensory transducer with Cache sensor</fullName>
    </submittedName>
</protein>
<comment type="subcellular location">
    <subcellularLocation>
        <location evidence="1">Cell inner membrane</location>
        <topology evidence="1">Multi-pass membrane protein</topology>
    </subcellularLocation>
</comment>
<keyword evidence="2" id="KW-1003">Cell membrane</keyword>
<proteinExistence type="inferred from homology"/>
<evidence type="ECO:0000256" key="1">
    <source>
        <dbReference type="ARBA" id="ARBA00004429"/>
    </source>
</evidence>
<evidence type="ECO:0000256" key="2">
    <source>
        <dbReference type="ARBA" id="ARBA00022475"/>
    </source>
</evidence>
<dbReference type="RefSeq" id="WP_132373014.1">
    <property type="nucleotide sequence ID" value="NZ_SMAN01000029.1"/>
</dbReference>
<keyword evidence="4 10" id="KW-0812">Transmembrane</keyword>
<evidence type="ECO:0000256" key="5">
    <source>
        <dbReference type="ARBA" id="ARBA00022989"/>
    </source>
</evidence>
<dbReference type="PANTHER" id="PTHR32089">
    <property type="entry name" value="METHYL-ACCEPTING CHEMOTAXIS PROTEIN MCPB"/>
    <property type="match status" value="1"/>
</dbReference>
<dbReference type="GO" id="GO:0005886">
    <property type="term" value="C:plasma membrane"/>
    <property type="evidence" value="ECO:0007669"/>
    <property type="project" value="UniProtKB-SubCell"/>
</dbReference>
<keyword evidence="5 10" id="KW-1133">Transmembrane helix</keyword>
<keyword evidence="7 9" id="KW-0807">Transducer</keyword>
<dbReference type="Pfam" id="PF00015">
    <property type="entry name" value="MCPsignal"/>
    <property type="match status" value="1"/>
</dbReference>
<evidence type="ECO:0000313" key="14">
    <source>
        <dbReference type="EMBL" id="TCT17552.1"/>
    </source>
</evidence>
<feature type="domain" description="Methyl-accepting transducer" evidence="11">
    <location>
        <begin position="299"/>
        <end position="570"/>
    </location>
</feature>
<dbReference type="CDD" id="cd11386">
    <property type="entry name" value="MCP_signal"/>
    <property type="match status" value="1"/>
</dbReference>
<reference evidence="14 15" key="1">
    <citation type="submission" date="2019-03" db="EMBL/GenBank/DDBJ databases">
        <title>Genomic Encyclopedia of Type Strains, Phase IV (KMG-IV): sequencing the most valuable type-strain genomes for metagenomic binning, comparative biology and taxonomic classification.</title>
        <authorList>
            <person name="Goeker M."/>
        </authorList>
    </citation>
    <scope>NUCLEOTIDE SEQUENCE [LARGE SCALE GENOMIC DNA]</scope>
    <source>
        <strain evidence="14 15">DSM 25894</strain>
    </source>
</reference>
<comment type="caution">
    <text evidence="14">The sequence shown here is derived from an EMBL/GenBank/DDBJ whole genome shotgun (WGS) entry which is preliminary data.</text>
</comment>
<dbReference type="Gene3D" id="3.30.450.20">
    <property type="entry name" value="PAS domain"/>
    <property type="match status" value="1"/>
</dbReference>
<dbReference type="Gene3D" id="6.10.340.10">
    <property type="match status" value="1"/>
</dbReference>
<keyword evidence="6 10" id="KW-0472">Membrane</keyword>
<dbReference type="FunFam" id="1.10.287.950:FF:000001">
    <property type="entry name" value="Methyl-accepting chemotaxis sensory transducer"/>
    <property type="match status" value="1"/>
</dbReference>
<organism evidence="14 15">
    <name type="scientific">Melghiribacillus thermohalophilus</name>
    <dbReference type="NCBI Taxonomy" id="1324956"/>
    <lineage>
        <taxon>Bacteria</taxon>
        <taxon>Bacillati</taxon>
        <taxon>Bacillota</taxon>
        <taxon>Bacilli</taxon>
        <taxon>Bacillales</taxon>
        <taxon>Bacillaceae</taxon>
        <taxon>Melghiribacillus</taxon>
    </lineage>
</organism>
<evidence type="ECO:0000256" key="6">
    <source>
        <dbReference type="ARBA" id="ARBA00023136"/>
    </source>
</evidence>
<dbReference type="GO" id="GO:0007165">
    <property type="term" value="P:signal transduction"/>
    <property type="evidence" value="ECO:0007669"/>
    <property type="project" value="UniProtKB-KW"/>
</dbReference>
<evidence type="ECO:0000256" key="9">
    <source>
        <dbReference type="PROSITE-ProRule" id="PRU00284"/>
    </source>
</evidence>
<keyword evidence="3" id="KW-0997">Cell inner membrane</keyword>
<name>A0A4R3MRC7_9BACI</name>
<evidence type="ECO:0000256" key="3">
    <source>
        <dbReference type="ARBA" id="ARBA00022519"/>
    </source>
</evidence>
<dbReference type="SMART" id="SM00283">
    <property type="entry name" value="MA"/>
    <property type="match status" value="1"/>
</dbReference>
<dbReference type="PROSITE" id="PS50192">
    <property type="entry name" value="T_SNARE"/>
    <property type="match status" value="1"/>
</dbReference>
<evidence type="ECO:0000259" key="13">
    <source>
        <dbReference type="PROSITE" id="PS50885"/>
    </source>
</evidence>
<keyword evidence="15" id="KW-1185">Reference proteome</keyword>
<sequence>MNMFQKINFRSLKTKLIVMSLVILAVPSLLIGITGYHSSKDALDTLGGTNLKNNVRMAVKLIDSLNQEVEKGTLTMEEAQERVRTELIGPKQDDGTRTIDKKVDLGENGYFFVLDEKGVLIAHPSIEGQSIWEEEDENGRKFGQEMVNKGMEGGGFTYYDWPLPNDAETIAPKVTYVEQETNWGWIVAASTYMMDFNKEANSILYTLFITLGAALLIGAVIIWFFSSRIANPINAVAKQIGLVANGDLTVDHINMNSKDEVGNLAENFNKMVDNLKALIFKVMDTSEQVAASSEQLSANADETSKAAEQIAGSIQEVSSGAEEQMKKVEDSTEFVTKISKDVETISSQVDKVNESSTSTSQQADQGEVIVNQAIEQMKIITSQTEETAQVIEMLNNKSAEIEKIVALITDIAEQTNLLALNAAIEAARAGEHGKGFAVVADEVRKLAEQSGQSTKQIHELIHDIQESTKQVVASMSSGEEAVKEGTQLVNDAGRSFKGISSAVEEISSHMEEVTHSIEKINRGTTSLVQSMEEVNGITQQTAGFAQEVATATEEQTASTEEVSAATKTLAEMAQELQDAISKFKI</sequence>
<dbReference type="Gene3D" id="1.10.287.950">
    <property type="entry name" value="Methyl-accepting chemotaxis protein"/>
    <property type="match status" value="1"/>
</dbReference>
<dbReference type="SMART" id="SM01049">
    <property type="entry name" value="Cache_2"/>
    <property type="match status" value="1"/>
</dbReference>
<dbReference type="PROSITE" id="PS50885">
    <property type="entry name" value="HAMP"/>
    <property type="match status" value="1"/>
</dbReference>